<keyword evidence="2" id="KW-0812">Transmembrane</keyword>
<dbReference type="RefSeq" id="WP_076340833.1">
    <property type="nucleotide sequence ID" value="NZ_CAMNTW010000052.1"/>
</dbReference>
<gene>
    <name evidence="4" type="ORF">BO225_03130</name>
</gene>
<name>A0A1U7NP62_9FIRM</name>
<proteinExistence type="predicted"/>
<evidence type="ECO:0000313" key="5">
    <source>
        <dbReference type="Proteomes" id="UP000186705"/>
    </source>
</evidence>
<evidence type="ECO:0008006" key="6">
    <source>
        <dbReference type="Google" id="ProtNLM"/>
    </source>
</evidence>
<reference evidence="4 5" key="1">
    <citation type="submission" date="2016-11" db="EMBL/GenBank/DDBJ databases">
        <title>Description of two novel members of the family Erysipelotrichaceae: Ileibacterium lipovorans gen. nov., sp. nov. and Dubosiella newyorkensis, gen. nov., sp. nov.</title>
        <authorList>
            <person name="Cox L.M."/>
            <person name="Sohn J."/>
            <person name="Tyrrell K.L."/>
            <person name="Citron D.M."/>
            <person name="Lawson P.A."/>
            <person name="Patel N.B."/>
            <person name="Iizumi T."/>
            <person name="Perez-Perez G.I."/>
            <person name="Goldstein E.J."/>
            <person name="Blaser M.J."/>
        </authorList>
    </citation>
    <scope>NUCLEOTIDE SEQUENCE [LARGE SCALE GENOMIC DNA]</scope>
    <source>
        <strain evidence="4 5">NYU-BL-A4</strain>
    </source>
</reference>
<keyword evidence="2" id="KW-0472">Membrane</keyword>
<evidence type="ECO:0000256" key="1">
    <source>
        <dbReference type="SAM" id="MobiDB-lite"/>
    </source>
</evidence>
<dbReference type="Proteomes" id="UP000186705">
    <property type="component" value="Unassembled WGS sequence"/>
</dbReference>
<feature type="transmembrane region" description="Helical" evidence="2">
    <location>
        <begin position="219"/>
        <end position="238"/>
    </location>
</feature>
<protein>
    <recommendedName>
        <fullName evidence="6">Streptococcal pilin isopeptide linker domain-containing protein</fullName>
    </recommendedName>
</protein>
<dbReference type="AlphaFoldDB" id="A0A1U7NP62"/>
<organism evidence="4 5">
    <name type="scientific">Dubosiella newyorkensis</name>
    <dbReference type="NCBI Taxonomy" id="1862672"/>
    <lineage>
        <taxon>Bacteria</taxon>
        <taxon>Bacillati</taxon>
        <taxon>Bacillota</taxon>
        <taxon>Erysipelotrichia</taxon>
        <taxon>Erysipelotrichales</taxon>
        <taxon>Erysipelotrichaceae</taxon>
        <taxon>Dubosiella</taxon>
    </lineage>
</organism>
<comment type="caution">
    <text evidence="4">The sequence shown here is derived from an EMBL/GenBank/DDBJ whole genome shotgun (WGS) entry which is preliminary data.</text>
</comment>
<accession>A0A1U7NP62</accession>
<evidence type="ECO:0000256" key="2">
    <source>
        <dbReference type="SAM" id="Phobius"/>
    </source>
</evidence>
<evidence type="ECO:0000256" key="3">
    <source>
        <dbReference type="SAM" id="SignalP"/>
    </source>
</evidence>
<dbReference type="EMBL" id="MPKA01000052">
    <property type="protein sequence ID" value="OLU47274.1"/>
    <property type="molecule type" value="Genomic_DNA"/>
</dbReference>
<dbReference type="GeneID" id="78274940"/>
<feature type="region of interest" description="Disordered" evidence="1">
    <location>
        <begin position="192"/>
        <end position="213"/>
    </location>
</feature>
<keyword evidence="2" id="KW-1133">Transmembrane helix</keyword>
<feature type="compositionally biased region" description="Polar residues" evidence="1">
    <location>
        <begin position="195"/>
        <end position="213"/>
    </location>
</feature>
<keyword evidence="3" id="KW-0732">Signal</keyword>
<feature type="signal peptide" evidence="3">
    <location>
        <begin position="1"/>
        <end position="25"/>
    </location>
</feature>
<feature type="chain" id="PRO_5012572480" description="Streptococcal pilin isopeptide linker domain-containing protein" evidence="3">
    <location>
        <begin position="26"/>
        <end position="245"/>
    </location>
</feature>
<keyword evidence="5" id="KW-1185">Reference proteome</keyword>
<evidence type="ECO:0000313" key="4">
    <source>
        <dbReference type="EMBL" id="OLU47274.1"/>
    </source>
</evidence>
<sequence>MHKTLIKYSLASLLGLSALFQPAFAQTIPGGNDWKVTFTKNEKMESNFTTGSIDDTIYQMQPGDEAILQIKLDNQNNKSTEWYMSHKILSSLEDSVNVAQGGAYTYKLTYTGVNGRVQTLFDSESVGGEDRTQNNEGLHGVDQSMEQWFYLDTLQKSQEGKIELRVSLDGETQGNDYQSTLADLQMQFAVEEGSNRPNTSTGESTRPVNTSTKTNQTPWTLLSFLSGIVLLLLALIGIKARKENR</sequence>
<dbReference type="STRING" id="1862672.BO225_03130"/>
<dbReference type="OrthoDB" id="1650656at2"/>